<comment type="caution">
    <text evidence="1">The sequence shown here is derived from an EMBL/GenBank/DDBJ whole genome shotgun (WGS) entry which is preliminary data.</text>
</comment>
<sequence length="269" mass="31252">YQANNDIEKVCANDPSTLIVRYVDFPITLKAVHEQIEVFFKKLYSNLNIAALKEKIGSIDDHYQTFVKKNKAGKCPFCGINDLLGDYHSKREAYDHYLPKAIYPFNSINFKNLVPACHHCNSSYKTSKDPAYTPKDPARLVNRRSVFYPYATSQHTIDIHIELNVSDIEKLEPKNINLKFGPKGINEQIETWKDVYGIEERYKAKLCNENDGKYWLTQVLDEWKEDGREPGQFIRTLARQTQKKPFAECNFLKKPFLDACNKKGLFKQQ</sequence>
<dbReference type="AlphaFoldDB" id="A0A8B3DGR8"/>
<dbReference type="Proteomes" id="UP000253437">
    <property type="component" value="Unassembled WGS sequence"/>
</dbReference>
<feature type="non-terminal residue" evidence="1">
    <location>
        <position position="1"/>
    </location>
</feature>
<gene>
    <name evidence="1" type="ORF">DS957_010790</name>
</gene>
<evidence type="ECO:0008006" key="3">
    <source>
        <dbReference type="Google" id="ProtNLM"/>
    </source>
</evidence>
<evidence type="ECO:0000313" key="2">
    <source>
        <dbReference type="Proteomes" id="UP000253437"/>
    </source>
</evidence>
<name>A0A8B3DGR8_VIBHA</name>
<dbReference type="RefSeq" id="WP_114092155.1">
    <property type="nucleotide sequence ID" value="NZ_QOUW02000029.1"/>
</dbReference>
<dbReference type="Gene3D" id="1.10.30.50">
    <property type="match status" value="1"/>
</dbReference>
<evidence type="ECO:0000313" key="1">
    <source>
        <dbReference type="EMBL" id="RIW13571.1"/>
    </source>
</evidence>
<dbReference type="EMBL" id="QOUW02000029">
    <property type="protein sequence ID" value="RIW13571.1"/>
    <property type="molecule type" value="Genomic_DNA"/>
</dbReference>
<protein>
    <recommendedName>
        <fullName evidence="3">HNH endonuclease family protein</fullName>
    </recommendedName>
</protein>
<accession>A0A8B3DGR8</accession>
<reference evidence="1 2" key="1">
    <citation type="submission" date="2018-08" db="EMBL/GenBank/DDBJ databases">
        <title>Vibrio harveyi strains pathogenic to white snook Centropomus viridis Lockington (1877) and potential probiotic bacteria.</title>
        <authorList>
            <person name="Soto-Rodriguez S."/>
            <person name="Gomez-Gil B."/>
            <person name="Lozano-Olvera R."/>
        </authorList>
    </citation>
    <scope>NUCLEOTIDE SEQUENCE [LARGE SCALE GENOMIC DNA]</scope>
    <source>
        <strain evidence="1 2">CAIM 1508</strain>
    </source>
</reference>
<proteinExistence type="predicted"/>
<organism evidence="1 2">
    <name type="scientific">Vibrio harveyi</name>
    <name type="common">Beneckea harveyi</name>
    <dbReference type="NCBI Taxonomy" id="669"/>
    <lineage>
        <taxon>Bacteria</taxon>
        <taxon>Pseudomonadati</taxon>
        <taxon>Pseudomonadota</taxon>
        <taxon>Gammaproteobacteria</taxon>
        <taxon>Vibrionales</taxon>
        <taxon>Vibrionaceae</taxon>
        <taxon>Vibrio</taxon>
    </lineage>
</organism>